<dbReference type="PANTHER" id="PTHR37263:SF2">
    <property type="entry name" value="EXPRESSED PROTEIN"/>
    <property type="match status" value="1"/>
</dbReference>
<sequence length="122" mass="13436">MHLWPSLKIRDSFKRAYLEKLELNLHRMKRSKASPATAPLLSDKSNGGTSASASASANDEVGTAKSVGLLLFCHDIFMLLTCCCCCFCCGEWREESGARKDRGLEMIDLKEEEAAGGRCVYP</sequence>
<evidence type="ECO:0000256" key="1">
    <source>
        <dbReference type="SAM" id="MobiDB-lite"/>
    </source>
</evidence>
<keyword evidence="3" id="KW-1185">Reference proteome</keyword>
<comment type="caution">
    <text evidence="2">The sequence shown here is derived from an EMBL/GenBank/DDBJ whole genome shotgun (WGS) entry which is preliminary data.</text>
</comment>
<dbReference type="Proteomes" id="UP000623129">
    <property type="component" value="Unassembled WGS sequence"/>
</dbReference>
<evidence type="ECO:0000313" key="3">
    <source>
        <dbReference type="Proteomes" id="UP000623129"/>
    </source>
</evidence>
<protein>
    <submittedName>
        <fullName evidence="2">Uncharacterized protein</fullName>
    </submittedName>
</protein>
<name>A0A833V149_9POAL</name>
<reference evidence="2" key="1">
    <citation type="submission" date="2020-01" db="EMBL/GenBank/DDBJ databases">
        <title>Genome sequence of Kobresia littledalei, the first chromosome-level genome in the family Cyperaceae.</title>
        <authorList>
            <person name="Qu G."/>
        </authorList>
    </citation>
    <scope>NUCLEOTIDE SEQUENCE</scope>
    <source>
        <strain evidence="2">C.B.Clarke</strain>
        <tissue evidence="2">Leaf</tissue>
    </source>
</reference>
<gene>
    <name evidence="2" type="ORF">FCM35_KLT13412</name>
</gene>
<dbReference type="OrthoDB" id="1927320at2759"/>
<organism evidence="2 3">
    <name type="scientific">Carex littledalei</name>
    <dbReference type="NCBI Taxonomy" id="544730"/>
    <lineage>
        <taxon>Eukaryota</taxon>
        <taxon>Viridiplantae</taxon>
        <taxon>Streptophyta</taxon>
        <taxon>Embryophyta</taxon>
        <taxon>Tracheophyta</taxon>
        <taxon>Spermatophyta</taxon>
        <taxon>Magnoliopsida</taxon>
        <taxon>Liliopsida</taxon>
        <taxon>Poales</taxon>
        <taxon>Cyperaceae</taxon>
        <taxon>Cyperoideae</taxon>
        <taxon>Cariceae</taxon>
        <taxon>Carex</taxon>
        <taxon>Carex subgen. Euthyceras</taxon>
    </lineage>
</organism>
<feature type="region of interest" description="Disordered" evidence="1">
    <location>
        <begin position="29"/>
        <end position="59"/>
    </location>
</feature>
<dbReference type="AlphaFoldDB" id="A0A833V149"/>
<dbReference type="PANTHER" id="PTHR37263">
    <property type="entry name" value="EXPRESSED PROTEIN"/>
    <property type="match status" value="1"/>
</dbReference>
<evidence type="ECO:0000313" key="2">
    <source>
        <dbReference type="EMBL" id="KAF3322271.1"/>
    </source>
</evidence>
<accession>A0A833V149</accession>
<dbReference type="EMBL" id="SWLB01000025">
    <property type="protein sequence ID" value="KAF3322271.1"/>
    <property type="molecule type" value="Genomic_DNA"/>
</dbReference>
<proteinExistence type="predicted"/>